<keyword evidence="2" id="KW-1185">Reference proteome</keyword>
<sequence length="61" mass="6978">MSMRGMKHKGYEHKNKGRSDPMDGLCPYFVQEKFLDECSVYGDEDAGASTDKIQVMCRSRL</sequence>
<dbReference type="EMBL" id="FMVM01000006">
    <property type="protein sequence ID" value="SCY59268.1"/>
    <property type="molecule type" value="Genomic_DNA"/>
</dbReference>
<evidence type="ECO:0000313" key="1">
    <source>
        <dbReference type="EMBL" id="SCY59268.1"/>
    </source>
</evidence>
<proteinExistence type="predicted"/>
<organism evidence="1 2">
    <name type="scientific">Paenibacillus polysaccharolyticus</name>
    <dbReference type="NCBI Taxonomy" id="582692"/>
    <lineage>
        <taxon>Bacteria</taxon>
        <taxon>Bacillati</taxon>
        <taxon>Bacillota</taxon>
        <taxon>Bacilli</taxon>
        <taxon>Bacillales</taxon>
        <taxon>Paenibacillaceae</taxon>
        <taxon>Paenibacillus</taxon>
    </lineage>
</organism>
<name>A0A1G5H8H8_9BACL</name>
<evidence type="ECO:0000313" key="2">
    <source>
        <dbReference type="Proteomes" id="UP000198538"/>
    </source>
</evidence>
<dbReference type="Proteomes" id="UP000198538">
    <property type="component" value="Unassembled WGS sequence"/>
</dbReference>
<gene>
    <name evidence="1" type="ORF">SAMN05720606_106237</name>
</gene>
<dbReference type="STRING" id="582692.SAMN05720606_106237"/>
<protein>
    <submittedName>
        <fullName evidence="1">Uncharacterized protein</fullName>
    </submittedName>
</protein>
<reference evidence="2" key="1">
    <citation type="submission" date="2016-10" db="EMBL/GenBank/DDBJ databases">
        <authorList>
            <person name="Varghese N."/>
            <person name="Submissions S."/>
        </authorList>
    </citation>
    <scope>NUCLEOTIDE SEQUENCE [LARGE SCALE GENOMIC DNA]</scope>
    <source>
        <strain evidence="2">BL9</strain>
    </source>
</reference>
<dbReference type="AlphaFoldDB" id="A0A1G5H8H8"/>
<accession>A0A1G5H8H8</accession>